<evidence type="ECO:0000259" key="3">
    <source>
        <dbReference type="Pfam" id="PF23865"/>
    </source>
</evidence>
<reference evidence="4 5" key="1">
    <citation type="journal article" date="2015" name="Sci. Rep.">
        <title>Chromosome-level genome map provides insights into diverse defense mechanisms in the medicinal fungus Ganoderma sinense.</title>
        <authorList>
            <person name="Zhu Y."/>
            <person name="Xu J."/>
            <person name="Sun C."/>
            <person name="Zhou S."/>
            <person name="Xu H."/>
            <person name="Nelson D.R."/>
            <person name="Qian J."/>
            <person name="Song J."/>
            <person name="Luo H."/>
            <person name="Xiang L."/>
            <person name="Li Y."/>
            <person name="Xu Z."/>
            <person name="Ji A."/>
            <person name="Wang L."/>
            <person name="Lu S."/>
            <person name="Hayward A."/>
            <person name="Sun W."/>
            <person name="Li X."/>
            <person name="Schwartz D.C."/>
            <person name="Wang Y."/>
            <person name="Chen S."/>
        </authorList>
    </citation>
    <scope>NUCLEOTIDE SEQUENCE [LARGE SCALE GENOMIC DNA]</scope>
    <source>
        <strain evidence="4 5">ZZ0214-1</strain>
    </source>
</reference>
<sequence>MAFPFILIAALFPVIALAANNWTEPCHAGECQWNLKSDHASGTMLLSGSNSSISDLTPAGGWTIIDCNATAADQEIRLVCHDPDKCNHLNLNGAENTVVRLPDDCSSEPFAVVSRIWKHTDQSIPASRRSVLQRRGGPQSSVQGITLSTDFAATNTSQHGNVTVFVVGSSMPGFDNLAQAVPGCNTTDAIMHPSQACNVSTVALSIFSGSGSKHGSFSLPATTLQTNLFKDSFSCPQSGAIPAFDGSISVDLKSTVTGSIKYAVTYKTHLFIPDPTSLKLAVGFDAALDGTLSLNADLTGTLSTGAIPLFTAGLPVLDFGSIFKLGPTFNIYAEADASLGTNLEMDVNLAYTISGGQLTVSPSSSPTSGGSFVPGKSNIKLSAGPHVSADAKLAAHLKPTFEFGLTIAGATPASVYLDLDAYAELDLSLTAGVTGSVSPGSKGSNSNSTSTHADVGGCVDISTGLSVDAGGKLFSLSTSITLFKKSFDLFKKCFGNGSGKRDFHDVAYGRRGHARALSPLGHNWRRRHHGHGSSRASAGRGGIVRKSNKGLSCPTSALGALSSIVSETVDVSR</sequence>
<feature type="compositionally biased region" description="Basic residues" evidence="1">
    <location>
        <begin position="523"/>
        <end position="532"/>
    </location>
</feature>
<proteinExistence type="predicted"/>
<evidence type="ECO:0000313" key="5">
    <source>
        <dbReference type="Proteomes" id="UP000230002"/>
    </source>
</evidence>
<feature type="domain" description="DUF7223" evidence="3">
    <location>
        <begin position="281"/>
        <end position="494"/>
    </location>
</feature>
<evidence type="ECO:0000313" key="4">
    <source>
        <dbReference type="EMBL" id="PIL27872.1"/>
    </source>
</evidence>
<feature type="region of interest" description="Disordered" evidence="1">
    <location>
        <begin position="523"/>
        <end position="548"/>
    </location>
</feature>
<feature type="chain" id="PRO_5013815943" description="DUF7223 domain-containing protein" evidence="2">
    <location>
        <begin position="19"/>
        <end position="573"/>
    </location>
</feature>
<comment type="caution">
    <text evidence="4">The sequence shown here is derived from an EMBL/GenBank/DDBJ whole genome shotgun (WGS) entry which is preliminary data.</text>
</comment>
<name>A0A2G8S289_9APHY</name>
<dbReference type="Proteomes" id="UP000230002">
    <property type="component" value="Unassembled WGS sequence"/>
</dbReference>
<gene>
    <name evidence="4" type="ORF">GSI_09994</name>
</gene>
<dbReference type="STRING" id="1077348.A0A2G8S289"/>
<dbReference type="EMBL" id="AYKW01000033">
    <property type="protein sequence ID" value="PIL27872.1"/>
    <property type="molecule type" value="Genomic_DNA"/>
</dbReference>
<evidence type="ECO:0000256" key="1">
    <source>
        <dbReference type="SAM" id="MobiDB-lite"/>
    </source>
</evidence>
<keyword evidence="5" id="KW-1185">Reference proteome</keyword>
<organism evidence="4 5">
    <name type="scientific">Ganoderma sinense ZZ0214-1</name>
    <dbReference type="NCBI Taxonomy" id="1077348"/>
    <lineage>
        <taxon>Eukaryota</taxon>
        <taxon>Fungi</taxon>
        <taxon>Dikarya</taxon>
        <taxon>Basidiomycota</taxon>
        <taxon>Agaricomycotina</taxon>
        <taxon>Agaricomycetes</taxon>
        <taxon>Polyporales</taxon>
        <taxon>Polyporaceae</taxon>
        <taxon>Ganoderma</taxon>
    </lineage>
</organism>
<dbReference type="InterPro" id="IPR055647">
    <property type="entry name" value="DUF7223"/>
</dbReference>
<dbReference type="AlphaFoldDB" id="A0A2G8S289"/>
<dbReference type="Pfam" id="PF23865">
    <property type="entry name" value="DUF7223"/>
    <property type="match status" value="1"/>
</dbReference>
<protein>
    <recommendedName>
        <fullName evidence="3">DUF7223 domain-containing protein</fullName>
    </recommendedName>
</protein>
<keyword evidence="2" id="KW-0732">Signal</keyword>
<accession>A0A2G8S289</accession>
<feature type="signal peptide" evidence="2">
    <location>
        <begin position="1"/>
        <end position="18"/>
    </location>
</feature>
<dbReference type="OrthoDB" id="73875at2759"/>
<evidence type="ECO:0000256" key="2">
    <source>
        <dbReference type="SAM" id="SignalP"/>
    </source>
</evidence>